<protein>
    <submittedName>
        <fullName evidence="10">Methyl-accepting chemotaxis protein</fullName>
    </submittedName>
</protein>
<evidence type="ECO:0000259" key="9">
    <source>
        <dbReference type="PROSITE" id="PS50885"/>
    </source>
</evidence>
<accession>A0A2N0YXI4</accession>
<evidence type="ECO:0000256" key="6">
    <source>
        <dbReference type="PROSITE-ProRule" id="PRU00284"/>
    </source>
</evidence>
<proteinExistence type="inferred from homology"/>
<dbReference type="CDD" id="cd11386">
    <property type="entry name" value="MCP_signal"/>
    <property type="match status" value="1"/>
</dbReference>
<evidence type="ECO:0000256" key="7">
    <source>
        <dbReference type="SAM" id="Phobius"/>
    </source>
</evidence>
<dbReference type="InterPro" id="IPR024478">
    <property type="entry name" value="HlyB_4HB_MCP"/>
</dbReference>
<comment type="subcellular location">
    <subcellularLocation>
        <location evidence="1">Cell membrane</location>
    </subcellularLocation>
</comment>
<keyword evidence="7" id="KW-1133">Transmembrane helix</keyword>
<dbReference type="InterPro" id="IPR004089">
    <property type="entry name" value="MCPsignal_dom"/>
</dbReference>
<evidence type="ECO:0000256" key="4">
    <source>
        <dbReference type="ARBA" id="ARBA00023224"/>
    </source>
</evidence>
<dbReference type="Pfam" id="PF00015">
    <property type="entry name" value="MCPsignal"/>
    <property type="match status" value="1"/>
</dbReference>
<feature type="transmembrane region" description="Helical" evidence="7">
    <location>
        <begin position="182"/>
        <end position="207"/>
    </location>
</feature>
<sequence>MNFSIKQKLIGSFLLISLFFSLAAVYSYSSAKKTETSYLYIINTVSELRIIADEIQTNTALQSGYYRGYMLYNDSIFKNRLNSANSNIENLVSEGHKLAQIDETQKRLTEIGELNKEYGQKANSIMNSAQGNKKEAINNGLQQLVPIANELTEKTTSLSSWLKKELIKPEIAKAKQEAETRMIIMITLGIATTILALLIGISQSLILTKTLNKLKNATKKVAEGNLQIEPIKIKQKDELYELNHSFNQMKNNLVDMVANISVSSNHVAASAEQLNASAEQSSKAAETITSSIQQIASRNEFTSSILVDNSQNIAFIFDNVLKIAEEAEAVSKLSQMTTEKAIEGTASVENNLKQMKFIKESVARTNTVITSLSNRSKEIEDIVTLISNIAEQTNLLALNAAIEAARAGEHGKGFSIVAEEVRKLAEQSQSSTKSIGNLIQVIQKETTESVHTLQEAIKTVENGAVLSEKSALAFSEIVKSTKKVTPKLMEVTQTISDITSRVEEVDTSAKEIVSLSKQQAISTEESAASTEEQLASMQEINASAEALAQMAEDLTYIVGKFKL</sequence>
<comment type="caution">
    <text evidence="10">The sequence shown here is derived from an EMBL/GenBank/DDBJ whole genome shotgun (WGS) entry which is preliminary data.</text>
</comment>
<keyword evidence="7" id="KW-0812">Transmembrane</keyword>
<dbReference type="CDD" id="cd06225">
    <property type="entry name" value="HAMP"/>
    <property type="match status" value="1"/>
</dbReference>
<gene>
    <name evidence="10" type="ORF">CWS01_19630</name>
</gene>
<dbReference type="SUPFAM" id="SSF58104">
    <property type="entry name" value="Methyl-accepting chemotaxis protein (MCP) signaling domain"/>
    <property type="match status" value="1"/>
</dbReference>
<comment type="similarity">
    <text evidence="5">Belongs to the methyl-accepting chemotaxis (MCP) protein family.</text>
</comment>
<keyword evidence="11" id="KW-1185">Reference proteome</keyword>
<dbReference type="RefSeq" id="WP_101178902.1">
    <property type="nucleotide sequence ID" value="NZ_PISE01000051.1"/>
</dbReference>
<keyword evidence="4 6" id="KW-0807">Transducer</keyword>
<dbReference type="PROSITE" id="PS50885">
    <property type="entry name" value="HAMP"/>
    <property type="match status" value="1"/>
</dbReference>
<name>A0A2N0YXI4_9BACI</name>
<evidence type="ECO:0000313" key="11">
    <source>
        <dbReference type="Proteomes" id="UP000233375"/>
    </source>
</evidence>
<dbReference type="Gene3D" id="6.10.340.10">
    <property type="match status" value="1"/>
</dbReference>
<reference evidence="10 11" key="1">
    <citation type="journal article" date="2003" name="Int. J. Syst. Evol. Microbiol.">
        <title>Bacillus nealsonii sp. nov., isolated from a spacecraft-assembly facility, whose spores are gamma-radiation resistant.</title>
        <authorList>
            <person name="Venkateswaran K."/>
            <person name="Kempf M."/>
            <person name="Chen F."/>
            <person name="Satomi M."/>
            <person name="Nicholson W."/>
            <person name="Kern R."/>
        </authorList>
    </citation>
    <scope>NUCLEOTIDE SEQUENCE [LARGE SCALE GENOMIC DNA]</scope>
    <source>
        <strain evidence="10 11">FO-92</strain>
    </source>
</reference>
<dbReference type="GO" id="GO:0007165">
    <property type="term" value="P:signal transduction"/>
    <property type="evidence" value="ECO:0007669"/>
    <property type="project" value="UniProtKB-KW"/>
</dbReference>
<dbReference type="EMBL" id="PISE01000051">
    <property type="protein sequence ID" value="PKG21967.1"/>
    <property type="molecule type" value="Genomic_DNA"/>
</dbReference>
<dbReference type="PANTHER" id="PTHR32089">
    <property type="entry name" value="METHYL-ACCEPTING CHEMOTAXIS PROTEIN MCPB"/>
    <property type="match status" value="1"/>
</dbReference>
<evidence type="ECO:0000313" key="10">
    <source>
        <dbReference type="EMBL" id="PKG21967.1"/>
    </source>
</evidence>
<dbReference type="AlphaFoldDB" id="A0A2N0YXI4"/>
<dbReference type="OrthoDB" id="107771at2"/>
<dbReference type="Gene3D" id="1.10.287.950">
    <property type="entry name" value="Methyl-accepting chemotaxis protein"/>
    <property type="match status" value="1"/>
</dbReference>
<keyword evidence="2" id="KW-1003">Cell membrane</keyword>
<dbReference type="GO" id="GO:0005886">
    <property type="term" value="C:plasma membrane"/>
    <property type="evidence" value="ECO:0007669"/>
    <property type="project" value="UniProtKB-SubCell"/>
</dbReference>
<evidence type="ECO:0000259" key="8">
    <source>
        <dbReference type="PROSITE" id="PS50111"/>
    </source>
</evidence>
<dbReference type="Pfam" id="PF00672">
    <property type="entry name" value="HAMP"/>
    <property type="match status" value="1"/>
</dbReference>
<dbReference type="Pfam" id="PF12729">
    <property type="entry name" value="4HB_MCP_1"/>
    <property type="match status" value="1"/>
</dbReference>
<evidence type="ECO:0000256" key="3">
    <source>
        <dbReference type="ARBA" id="ARBA00023136"/>
    </source>
</evidence>
<dbReference type="PANTHER" id="PTHR32089:SF112">
    <property type="entry name" value="LYSOZYME-LIKE PROTEIN-RELATED"/>
    <property type="match status" value="1"/>
</dbReference>
<dbReference type="SMART" id="SM00304">
    <property type="entry name" value="HAMP"/>
    <property type="match status" value="1"/>
</dbReference>
<feature type="domain" description="Methyl-accepting transducer" evidence="8">
    <location>
        <begin position="277"/>
        <end position="513"/>
    </location>
</feature>
<dbReference type="InterPro" id="IPR003660">
    <property type="entry name" value="HAMP_dom"/>
</dbReference>
<organism evidence="10 11">
    <name type="scientific">Niallia nealsonii</name>
    <dbReference type="NCBI Taxonomy" id="115979"/>
    <lineage>
        <taxon>Bacteria</taxon>
        <taxon>Bacillati</taxon>
        <taxon>Bacillota</taxon>
        <taxon>Bacilli</taxon>
        <taxon>Bacillales</taxon>
        <taxon>Bacillaceae</taxon>
        <taxon>Niallia</taxon>
    </lineage>
</organism>
<dbReference type="Proteomes" id="UP000233375">
    <property type="component" value="Unassembled WGS sequence"/>
</dbReference>
<dbReference type="PROSITE" id="PS50111">
    <property type="entry name" value="CHEMOTAXIS_TRANSDUC_2"/>
    <property type="match status" value="1"/>
</dbReference>
<dbReference type="SMART" id="SM00283">
    <property type="entry name" value="MA"/>
    <property type="match status" value="1"/>
</dbReference>
<evidence type="ECO:0000256" key="2">
    <source>
        <dbReference type="ARBA" id="ARBA00022475"/>
    </source>
</evidence>
<evidence type="ECO:0000256" key="1">
    <source>
        <dbReference type="ARBA" id="ARBA00004236"/>
    </source>
</evidence>
<keyword evidence="3 7" id="KW-0472">Membrane</keyword>
<feature type="domain" description="HAMP" evidence="9">
    <location>
        <begin position="205"/>
        <end position="258"/>
    </location>
</feature>
<evidence type="ECO:0000256" key="5">
    <source>
        <dbReference type="ARBA" id="ARBA00029447"/>
    </source>
</evidence>